<evidence type="ECO:0000256" key="1">
    <source>
        <dbReference type="SAM" id="MobiDB-lite"/>
    </source>
</evidence>
<gene>
    <name evidence="2" type="ORF">HYC85_011955</name>
</gene>
<protein>
    <submittedName>
        <fullName evidence="2">Uncharacterized protein</fullName>
    </submittedName>
</protein>
<accession>A0A7J7HAJ8</accession>
<dbReference type="EMBL" id="JACBKZ010000005">
    <property type="protein sequence ID" value="KAF5949962.1"/>
    <property type="molecule type" value="Genomic_DNA"/>
</dbReference>
<proteinExistence type="predicted"/>
<sequence length="56" mass="6525">MYLPPQVYYKTFKDRDGERGGGFIYLHFIFPSTVPSQEGSDSQNNFTRTRIKSSFL</sequence>
<keyword evidence="3" id="KW-1185">Reference proteome</keyword>
<evidence type="ECO:0000313" key="2">
    <source>
        <dbReference type="EMBL" id="KAF5949962.1"/>
    </source>
</evidence>
<comment type="caution">
    <text evidence="2">The sequence shown here is derived from an EMBL/GenBank/DDBJ whole genome shotgun (WGS) entry which is preliminary data.</text>
</comment>
<organism evidence="2 3">
    <name type="scientific">Camellia sinensis</name>
    <name type="common">Tea plant</name>
    <name type="synonym">Thea sinensis</name>
    <dbReference type="NCBI Taxonomy" id="4442"/>
    <lineage>
        <taxon>Eukaryota</taxon>
        <taxon>Viridiplantae</taxon>
        <taxon>Streptophyta</taxon>
        <taxon>Embryophyta</taxon>
        <taxon>Tracheophyta</taxon>
        <taxon>Spermatophyta</taxon>
        <taxon>Magnoliopsida</taxon>
        <taxon>eudicotyledons</taxon>
        <taxon>Gunneridae</taxon>
        <taxon>Pentapetalae</taxon>
        <taxon>asterids</taxon>
        <taxon>Ericales</taxon>
        <taxon>Theaceae</taxon>
        <taxon>Camellia</taxon>
    </lineage>
</organism>
<dbReference type="AlphaFoldDB" id="A0A7J7HAJ8"/>
<reference evidence="3" key="1">
    <citation type="journal article" date="2020" name="Nat. Commun.">
        <title>Genome assembly of wild tea tree DASZ reveals pedigree and selection history of tea varieties.</title>
        <authorList>
            <person name="Zhang W."/>
            <person name="Zhang Y."/>
            <person name="Qiu H."/>
            <person name="Guo Y."/>
            <person name="Wan H."/>
            <person name="Zhang X."/>
            <person name="Scossa F."/>
            <person name="Alseekh S."/>
            <person name="Zhang Q."/>
            <person name="Wang P."/>
            <person name="Xu L."/>
            <person name="Schmidt M.H."/>
            <person name="Jia X."/>
            <person name="Li D."/>
            <person name="Zhu A."/>
            <person name="Guo F."/>
            <person name="Chen W."/>
            <person name="Ni D."/>
            <person name="Usadel B."/>
            <person name="Fernie A.R."/>
            <person name="Wen W."/>
        </authorList>
    </citation>
    <scope>NUCLEOTIDE SEQUENCE [LARGE SCALE GENOMIC DNA]</scope>
    <source>
        <strain evidence="3">cv. G240</strain>
    </source>
</reference>
<reference evidence="2 3" key="2">
    <citation type="submission" date="2020-07" db="EMBL/GenBank/DDBJ databases">
        <title>Genome assembly of wild tea tree DASZ reveals pedigree and selection history of tea varieties.</title>
        <authorList>
            <person name="Zhang W."/>
        </authorList>
    </citation>
    <scope>NUCLEOTIDE SEQUENCE [LARGE SCALE GENOMIC DNA]</scope>
    <source>
        <strain evidence="3">cv. G240</strain>
        <tissue evidence="2">Leaf</tissue>
    </source>
</reference>
<evidence type="ECO:0000313" key="3">
    <source>
        <dbReference type="Proteomes" id="UP000593564"/>
    </source>
</evidence>
<feature type="region of interest" description="Disordered" evidence="1">
    <location>
        <begin position="35"/>
        <end position="56"/>
    </location>
</feature>
<dbReference type="Proteomes" id="UP000593564">
    <property type="component" value="Unassembled WGS sequence"/>
</dbReference>
<name>A0A7J7HAJ8_CAMSI</name>
<feature type="compositionally biased region" description="Polar residues" evidence="1">
    <location>
        <begin position="35"/>
        <end position="48"/>
    </location>
</feature>